<gene>
    <name evidence="1" type="ORF">M011DRAFT_379752</name>
</gene>
<feature type="non-terminal residue" evidence="1">
    <location>
        <position position="1"/>
    </location>
</feature>
<keyword evidence="2" id="KW-1185">Reference proteome</keyword>
<feature type="non-terminal residue" evidence="1">
    <location>
        <position position="66"/>
    </location>
</feature>
<proteinExistence type="predicted"/>
<sequence length="66" mass="7608">KRRRLPDPEMFDGTRSKYAVSEQQLSAKVENDKHDFENDRVAIDYAYSRMKGSGAALVLPYTRSLK</sequence>
<dbReference type="OrthoDB" id="3903894at2759"/>
<dbReference type="AlphaFoldDB" id="A0A6A6V111"/>
<name>A0A6A6V111_9PLEO</name>
<evidence type="ECO:0000313" key="1">
    <source>
        <dbReference type="EMBL" id="KAF2743619.1"/>
    </source>
</evidence>
<organism evidence="1 2">
    <name type="scientific">Sporormia fimetaria CBS 119925</name>
    <dbReference type="NCBI Taxonomy" id="1340428"/>
    <lineage>
        <taxon>Eukaryota</taxon>
        <taxon>Fungi</taxon>
        <taxon>Dikarya</taxon>
        <taxon>Ascomycota</taxon>
        <taxon>Pezizomycotina</taxon>
        <taxon>Dothideomycetes</taxon>
        <taxon>Pleosporomycetidae</taxon>
        <taxon>Pleosporales</taxon>
        <taxon>Sporormiaceae</taxon>
        <taxon>Sporormia</taxon>
    </lineage>
</organism>
<evidence type="ECO:0000313" key="2">
    <source>
        <dbReference type="Proteomes" id="UP000799440"/>
    </source>
</evidence>
<reference evidence="1" key="1">
    <citation type="journal article" date="2020" name="Stud. Mycol.">
        <title>101 Dothideomycetes genomes: a test case for predicting lifestyles and emergence of pathogens.</title>
        <authorList>
            <person name="Haridas S."/>
            <person name="Albert R."/>
            <person name="Binder M."/>
            <person name="Bloem J."/>
            <person name="Labutti K."/>
            <person name="Salamov A."/>
            <person name="Andreopoulos B."/>
            <person name="Baker S."/>
            <person name="Barry K."/>
            <person name="Bills G."/>
            <person name="Bluhm B."/>
            <person name="Cannon C."/>
            <person name="Castanera R."/>
            <person name="Culley D."/>
            <person name="Daum C."/>
            <person name="Ezra D."/>
            <person name="Gonzalez J."/>
            <person name="Henrissat B."/>
            <person name="Kuo A."/>
            <person name="Liang C."/>
            <person name="Lipzen A."/>
            <person name="Lutzoni F."/>
            <person name="Magnuson J."/>
            <person name="Mondo S."/>
            <person name="Nolan M."/>
            <person name="Ohm R."/>
            <person name="Pangilinan J."/>
            <person name="Park H.-J."/>
            <person name="Ramirez L."/>
            <person name="Alfaro M."/>
            <person name="Sun H."/>
            <person name="Tritt A."/>
            <person name="Yoshinaga Y."/>
            <person name="Zwiers L.-H."/>
            <person name="Turgeon B."/>
            <person name="Goodwin S."/>
            <person name="Spatafora J."/>
            <person name="Crous P."/>
            <person name="Grigoriev I."/>
        </authorList>
    </citation>
    <scope>NUCLEOTIDE SEQUENCE</scope>
    <source>
        <strain evidence="1">CBS 119925</strain>
    </source>
</reference>
<dbReference type="Proteomes" id="UP000799440">
    <property type="component" value="Unassembled WGS sequence"/>
</dbReference>
<accession>A0A6A6V111</accession>
<dbReference type="EMBL" id="MU006595">
    <property type="protein sequence ID" value="KAF2743619.1"/>
    <property type="molecule type" value="Genomic_DNA"/>
</dbReference>
<protein>
    <submittedName>
        <fullName evidence="1">Uncharacterized protein</fullName>
    </submittedName>
</protein>